<keyword evidence="2" id="KW-1185">Reference proteome</keyword>
<dbReference type="EMBL" id="MK689364">
    <property type="protein sequence ID" value="QBZ70719.1"/>
    <property type="molecule type" value="Genomic_DNA"/>
</dbReference>
<name>A0A4D6DYH5_9CAUD</name>
<proteinExistence type="predicted"/>
<organism evidence="1 2">
    <name type="scientific">Edwardsiella phage pEt-SU</name>
    <dbReference type="NCBI Taxonomy" id="2562142"/>
    <lineage>
        <taxon>Viruses</taxon>
        <taxon>Duplodnaviria</taxon>
        <taxon>Heunggongvirae</taxon>
        <taxon>Uroviricota</taxon>
        <taxon>Caudoviricetes</taxon>
        <taxon>Chimalliviridae</taxon>
        <taxon>Petsuvirus</taxon>
        <taxon>Petsuvirus pEtSU</taxon>
    </lineage>
</organism>
<dbReference type="Proteomes" id="UP000297195">
    <property type="component" value="Segment"/>
</dbReference>
<protein>
    <submittedName>
        <fullName evidence="1">Uncharacterized protein</fullName>
    </submittedName>
</protein>
<reference evidence="1 2" key="1">
    <citation type="submission" date="2019-03" db="EMBL/GenBank/DDBJ databases">
        <authorList>
            <person name="Kim S.G."/>
            <person name="Park S.C."/>
        </authorList>
    </citation>
    <scope>NUCLEOTIDE SEQUENCE [LARGE SCALE GENOMIC DNA]</scope>
</reference>
<gene>
    <name evidence="1" type="ORF">pETSU_138</name>
</gene>
<evidence type="ECO:0000313" key="1">
    <source>
        <dbReference type="EMBL" id="QBZ70719.1"/>
    </source>
</evidence>
<evidence type="ECO:0000313" key="2">
    <source>
        <dbReference type="Proteomes" id="UP000297195"/>
    </source>
</evidence>
<sequence>MKKLLLVIALLTVNQAQASTDLNQPMCRVEICNKIERFTLSLGSIIGDAMGEKCDVVIMPKSEAVVGRVLSSESRWYQGSSINPTKKSVTRVSQVLECQED</sequence>
<accession>A0A4D6DYH5</accession>